<dbReference type="PROSITE" id="PS50109">
    <property type="entry name" value="HIS_KIN"/>
    <property type="match status" value="1"/>
</dbReference>
<dbReference type="InterPro" id="IPR004358">
    <property type="entry name" value="Sig_transdc_His_kin-like_C"/>
</dbReference>
<dbReference type="GO" id="GO:0046983">
    <property type="term" value="F:protein dimerization activity"/>
    <property type="evidence" value="ECO:0007669"/>
    <property type="project" value="InterPro"/>
</dbReference>
<evidence type="ECO:0000256" key="1">
    <source>
        <dbReference type="ARBA" id="ARBA00000085"/>
    </source>
</evidence>
<proteinExistence type="predicted"/>
<dbReference type="PRINTS" id="PR00344">
    <property type="entry name" value="BCTRLSENSOR"/>
</dbReference>
<dbReference type="CDD" id="cd16917">
    <property type="entry name" value="HATPase_UhpB-NarQ-NarX-like"/>
    <property type="match status" value="1"/>
</dbReference>
<dbReference type="InterPro" id="IPR003594">
    <property type="entry name" value="HATPase_dom"/>
</dbReference>
<comment type="subcellular location">
    <subcellularLocation>
        <location evidence="4 21">Cell membrane</location>
        <topology evidence="4 21">Multi-pass membrane protein</topology>
    </subcellularLocation>
    <subcellularLocation>
        <location evidence="3">Cytoplasm</location>
    </subcellularLocation>
</comment>
<dbReference type="EC" id="2.7.13.3" evidence="21"/>
<comment type="function">
    <text evidence="20">Member of the two-component regulatory system NreB/NreC involved in the control of dissimilatory nitrate/nitrite reduction in response to oxygen. NreB functions as a direct oxygen sensor histidine kinase which is autophosphorylated, in the absence of oxygen, probably at the conserved histidine residue, and transfers its phosphate group probably to a conserved aspartate residue of NreC. NreB/NreC activates the expression of the nitrate (narGHJI) and nitrite (nir) reductase operons, as well as the putative nitrate transporter gene narT.</text>
</comment>
<evidence type="ECO:0000256" key="4">
    <source>
        <dbReference type="ARBA" id="ARBA00004651"/>
    </source>
</evidence>
<reference evidence="24 25" key="1">
    <citation type="submission" date="2018-03" db="EMBL/GenBank/DDBJ databases">
        <title>Alkalicoccus saliphilus sp. nov., isolated from a mineral pool.</title>
        <authorList>
            <person name="Zhao B."/>
        </authorList>
    </citation>
    <scope>NUCLEOTIDE SEQUENCE [LARGE SCALE GENOMIC DNA]</scope>
    <source>
        <strain evidence="24 25">6AG</strain>
    </source>
</reference>
<keyword evidence="25" id="KW-1185">Reference proteome</keyword>
<dbReference type="EMBL" id="PZJJ01000015">
    <property type="protein sequence ID" value="PTL38679.1"/>
    <property type="molecule type" value="Genomic_DNA"/>
</dbReference>
<evidence type="ECO:0000256" key="19">
    <source>
        <dbReference type="ARBA" id="ARBA00023136"/>
    </source>
</evidence>
<evidence type="ECO:0000259" key="23">
    <source>
        <dbReference type="PROSITE" id="PS50109"/>
    </source>
</evidence>
<keyword evidence="12 21" id="KW-0547">Nucleotide-binding</keyword>
<evidence type="ECO:0000256" key="22">
    <source>
        <dbReference type="SAM" id="Phobius"/>
    </source>
</evidence>
<evidence type="ECO:0000256" key="9">
    <source>
        <dbReference type="ARBA" id="ARBA00022679"/>
    </source>
</evidence>
<evidence type="ECO:0000256" key="16">
    <source>
        <dbReference type="ARBA" id="ARBA00023004"/>
    </source>
</evidence>
<evidence type="ECO:0000256" key="17">
    <source>
        <dbReference type="ARBA" id="ARBA00023012"/>
    </source>
</evidence>
<dbReference type="Gene3D" id="1.20.5.1930">
    <property type="match status" value="1"/>
</dbReference>
<name>A0A2T4U5L7_9BACI</name>
<evidence type="ECO:0000313" key="25">
    <source>
        <dbReference type="Proteomes" id="UP000240509"/>
    </source>
</evidence>
<dbReference type="SMART" id="SM00387">
    <property type="entry name" value="HATPase_c"/>
    <property type="match status" value="1"/>
</dbReference>
<dbReference type="InterPro" id="IPR017202">
    <property type="entry name" value="LiaS/VraS"/>
</dbReference>
<comment type="caution">
    <text evidence="24">The sequence shown here is derived from an EMBL/GenBank/DDBJ whole genome shotgun (WGS) entry which is preliminary data.</text>
</comment>
<evidence type="ECO:0000256" key="3">
    <source>
        <dbReference type="ARBA" id="ARBA00004496"/>
    </source>
</evidence>
<dbReference type="GO" id="GO:0000155">
    <property type="term" value="F:phosphorelay sensor kinase activity"/>
    <property type="evidence" value="ECO:0007669"/>
    <property type="project" value="UniProtKB-UniRule"/>
</dbReference>
<evidence type="ECO:0000256" key="15">
    <source>
        <dbReference type="ARBA" id="ARBA00022989"/>
    </source>
</evidence>
<dbReference type="Pfam" id="PF02518">
    <property type="entry name" value="HATPase_c"/>
    <property type="match status" value="1"/>
</dbReference>
<evidence type="ECO:0000256" key="12">
    <source>
        <dbReference type="ARBA" id="ARBA00022741"/>
    </source>
</evidence>
<dbReference type="AlphaFoldDB" id="A0A2T4U5L7"/>
<dbReference type="OrthoDB" id="9795828at2"/>
<evidence type="ECO:0000256" key="10">
    <source>
        <dbReference type="ARBA" id="ARBA00022692"/>
    </source>
</evidence>
<dbReference type="GO" id="GO:0005524">
    <property type="term" value="F:ATP binding"/>
    <property type="evidence" value="ECO:0007669"/>
    <property type="project" value="UniProtKB-UniRule"/>
</dbReference>
<dbReference type="PANTHER" id="PTHR24421:SF37">
    <property type="entry name" value="SENSOR HISTIDINE KINASE NARS"/>
    <property type="match status" value="1"/>
</dbReference>
<feature type="transmembrane region" description="Helical" evidence="22">
    <location>
        <begin position="41"/>
        <end position="63"/>
    </location>
</feature>
<dbReference type="InterPro" id="IPR050482">
    <property type="entry name" value="Sensor_HK_TwoCompSys"/>
</dbReference>
<evidence type="ECO:0000256" key="11">
    <source>
        <dbReference type="ARBA" id="ARBA00022723"/>
    </source>
</evidence>
<keyword evidence="13 21" id="KW-0418">Kinase</keyword>
<evidence type="ECO:0000256" key="6">
    <source>
        <dbReference type="ARBA" id="ARBA00022485"/>
    </source>
</evidence>
<evidence type="ECO:0000256" key="18">
    <source>
        <dbReference type="ARBA" id="ARBA00023014"/>
    </source>
</evidence>
<dbReference type="Proteomes" id="UP000240509">
    <property type="component" value="Unassembled WGS sequence"/>
</dbReference>
<dbReference type="RefSeq" id="WP_107585091.1">
    <property type="nucleotide sequence ID" value="NZ_PZJJ01000015.1"/>
</dbReference>
<keyword evidence="15 22" id="KW-1133">Transmembrane helix</keyword>
<comment type="cofactor">
    <cofactor evidence="2">
        <name>[4Fe-4S] cluster</name>
        <dbReference type="ChEBI" id="CHEBI:49883"/>
    </cofactor>
</comment>
<keyword evidence="19 21" id="KW-0472">Membrane</keyword>
<keyword evidence="11" id="KW-0479">Metal-binding</keyword>
<evidence type="ECO:0000256" key="2">
    <source>
        <dbReference type="ARBA" id="ARBA00001966"/>
    </source>
</evidence>
<keyword evidence="5 21" id="KW-1003">Cell membrane</keyword>
<keyword evidence="8" id="KW-0597">Phosphoprotein</keyword>
<sequence length="328" mass="37026">MTVPGRTALYVSLLTASGAAAALVLFPPVWRAVLLEESFFGVPYVLLTAGILISVILLSGLLIHSQWKHYRTFLDEKTEQALQMQLEPPSDKDEEHLRKLYELQEKTIRQTQRLRQITTEKAAEREKSLHEVVLQERTRLARELHDSVSQQLFAASMLTAAINETETDNRAREQFQLVEKMINQSQLEMRALLLHLRPAALKGKSLKEGMEELLGELQQKVPVNVESRLEEVELDKGVEDHLFRILQEAVSNSLRHAEAEEMKVVLLSRDGKVILQVSDNGRGFIVEEEAHGSYGMTTMKERAEEVGGTFKIVSVPGEGTRVEVQIPV</sequence>
<evidence type="ECO:0000256" key="13">
    <source>
        <dbReference type="ARBA" id="ARBA00022777"/>
    </source>
</evidence>
<organism evidence="24 25">
    <name type="scientific">Alkalicoccus saliphilus</name>
    <dbReference type="NCBI Taxonomy" id="200989"/>
    <lineage>
        <taxon>Bacteria</taxon>
        <taxon>Bacillati</taxon>
        <taxon>Bacillota</taxon>
        <taxon>Bacilli</taxon>
        <taxon>Bacillales</taxon>
        <taxon>Bacillaceae</taxon>
        <taxon>Alkalicoccus</taxon>
    </lineage>
</organism>
<dbReference type="InterPro" id="IPR005467">
    <property type="entry name" value="His_kinase_dom"/>
</dbReference>
<dbReference type="Pfam" id="PF07730">
    <property type="entry name" value="HisKA_3"/>
    <property type="match status" value="1"/>
</dbReference>
<keyword evidence="18" id="KW-0411">Iron-sulfur</keyword>
<protein>
    <recommendedName>
        <fullName evidence="21">Sensor histidine kinase</fullName>
        <ecNumber evidence="21">2.7.13.3</ecNumber>
    </recommendedName>
</protein>
<comment type="catalytic activity">
    <reaction evidence="1 21">
        <text>ATP + protein L-histidine = ADP + protein N-phospho-L-histidine.</text>
        <dbReference type="EC" id="2.7.13.3"/>
    </reaction>
</comment>
<dbReference type="PANTHER" id="PTHR24421">
    <property type="entry name" value="NITRATE/NITRITE SENSOR PROTEIN NARX-RELATED"/>
    <property type="match status" value="1"/>
</dbReference>
<keyword evidence="14 21" id="KW-0067">ATP-binding</keyword>
<gene>
    <name evidence="24" type="ORF">C6Y45_10010</name>
</gene>
<feature type="domain" description="Histidine kinase" evidence="23">
    <location>
        <begin position="139"/>
        <end position="328"/>
    </location>
</feature>
<dbReference type="GO" id="GO:0051539">
    <property type="term" value="F:4 iron, 4 sulfur cluster binding"/>
    <property type="evidence" value="ECO:0007669"/>
    <property type="project" value="UniProtKB-KW"/>
</dbReference>
<dbReference type="GO" id="GO:0005737">
    <property type="term" value="C:cytoplasm"/>
    <property type="evidence" value="ECO:0007669"/>
    <property type="project" value="UniProtKB-SubCell"/>
</dbReference>
<evidence type="ECO:0000256" key="20">
    <source>
        <dbReference type="ARBA" id="ARBA00024827"/>
    </source>
</evidence>
<accession>A0A2T4U5L7</accession>
<keyword evidence="17 21" id="KW-0902">Two-component regulatory system</keyword>
<dbReference type="Gene3D" id="3.30.565.10">
    <property type="entry name" value="Histidine kinase-like ATPase, C-terminal domain"/>
    <property type="match status" value="1"/>
</dbReference>
<evidence type="ECO:0000256" key="7">
    <source>
        <dbReference type="ARBA" id="ARBA00022490"/>
    </source>
</evidence>
<keyword evidence="9 21" id="KW-0808">Transferase</keyword>
<dbReference type="SUPFAM" id="SSF55874">
    <property type="entry name" value="ATPase domain of HSP90 chaperone/DNA topoisomerase II/histidine kinase"/>
    <property type="match status" value="1"/>
</dbReference>
<dbReference type="GO" id="GO:0005886">
    <property type="term" value="C:plasma membrane"/>
    <property type="evidence" value="ECO:0007669"/>
    <property type="project" value="UniProtKB-SubCell"/>
</dbReference>
<dbReference type="InterPro" id="IPR036890">
    <property type="entry name" value="HATPase_C_sf"/>
</dbReference>
<dbReference type="GO" id="GO:0046872">
    <property type="term" value="F:metal ion binding"/>
    <property type="evidence" value="ECO:0007669"/>
    <property type="project" value="UniProtKB-KW"/>
</dbReference>
<keyword evidence="6" id="KW-0004">4Fe-4S</keyword>
<keyword evidence="10 22" id="KW-0812">Transmembrane</keyword>
<evidence type="ECO:0000256" key="21">
    <source>
        <dbReference type="PIRNR" id="PIRNR037431"/>
    </source>
</evidence>
<evidence type="ECO:0000256" key="8">
    <source>
        <dbReference type="ARBA" id="ARBA00022553"/>
    </source>
</evidence>
<dbReference type="PIRSF" id="PIRSF037431">
    <property type="entry name" value="STHK_LiaS"/>
    <property type="match status" value="1"/>
</dbReference>
<evidence type="ECO:0000256" key="14">
    <source>
        <dbReference type="ARBA" id="ARBA00022840"/>
    </source>
</evidence>
<keyword evidence="7" id="KW-0963">Cytoplasm</keyword>
<evidence type="ECO:0000256" key="5">
    <source>
        <dbReference type="ARBA" id="ARBA00022475"/>
    </source>
</evidence>
<dbReference type="InterPro" id="IPR011712">
    <property type="entry name" value="Sig_transdc_His_kin_sub3_dim/P"/>
</dbReference>
<evidence type="ECO:0000313" key="24">
    <source>
        <dbReference type="EMBL" id="PTL38679.1"/>
    </source>
</evidence>
<keyword evidence="16" id="KW-0408">Iron</keyword>